<sequence>MKQIRLIIVEIEKNIRISVVEHWMNKKIVGSTIQHVHIQNLDLIYYGTLNTYLGEITISSGTPVTIYDLKSVFESHPYFIHQLKFKNREL</sequence>
<dbReference type="RefSeq" id="WP_091829930.1">
    <property type="nucleotide sequence ID" value="NZ_FNZK01000004.1"/>
</dbReference>
<name>A0A1H6WXL6_9FIRM</name>
<evidence type="ECO:0000313" key="1">
    <source>
        <dbReference type="EMBL" id="SEJ20044.1"/>
    </source>
</evidence>
<dbReference type="STRING" id="84035.SAMN05660742_104132"/>
<dbReference type="Proteomes" id="UP000199662">
    <property type="component" value="Unassembled WGS sequence"/>
</dbReference>
<protein>
    <submittedName>
        <fullName evidence="1">Uncharacterized protein</fullName>
    </submittedName>
</protein>
<reference evidence="1 2" key="1">
    <citation type="submission" date="2016-10" db="EMBL/GenBank/DDBJ databases">
        <authorList>
            <person name="de Groot N.N."/>
        </authorList>
    </citation>
    <scope>NUCLEOTIDE SEQUENCE [LARGE SCALE GENOMIC DNA]</scope>
    <source>
        <strain evidence="1 2">DSM 2179</strain>
    </source>
</reference>
<accession>A0A1H6WXL6</accession>
<evidence type="ECO:0000313" key="2">
    <source>
        <dbReference type="Proteomes" id="UP000199662"/>
    </source>
</evidence>
<keyword evidence="2" id="KW-1185">Reference proteome</keyword>
<dbReference type="EMBL" id="FNZK01000004">
    <property type="protein sequence ID" value="SEJ20044.1"/>
    <property type="molecule type" value="Genomic_DNA"/>
</dbReference>
<proteinExistence type="predicted"/>
<gene>
    <name evidence="1" type="ORF">SAMN05660742_104132</name>
</gene>
<dbReference type="AlphaFoldDB" id="A0A1H6WXL6"/>
<organism evidence="1 2">
    <name type="scientific">Propionispira arboris</name>
    <dbReference type="NCBI Taxonomy" id="84035"/>
    <lineage>
        <taxon>Bacteria</taxon>
        <taxon>Bacillati</taxon>
        <taxon>Bacillota</taxon>
        <taxon>Negativicutes</taxon>
        <taxon>Selenomonadales</taxon>
        <taxon>Selenomonadaceae</taxon>
        <taxon>Propionispira</taxon>
    </lineage>
</organism>